<keyword evidence="4" id="KW-1185">Reference proteome</keyword>
<dbReference type="AlphaFoldDB" id="A0A2T8F4L8"/>
<organism evidence="3 4">
    <name type="scientific">Nocardioides gansuensis</name>
    <dbReference type="NCBI Taxonomy" id="2138300"/>
    <lineage>
        <taxon>Bacteria</taxon>
        <taxon>Bacillati</taxon>
        <taxon>Actinomycetota</taxon>
        <taxon>Actinomycetes</taxon>
        <taxon>Propionibacteriales</taxon>
        <taxon>Nocardioidaceae</taxon>
        <taxon>Nocardioides</taxon>
    </lineage>
</organism>
<name>A0A2T8F4L8_9ACTN</name>
<sequence>MLVWAEWYREVQAQLEQRREERRLELERRRVAREQRGLERRRRGPASSSLDAGREPPGPHGWLTTKQAAEILGVTPATVHRHAGSLETHHGAQLWVTEESVLRLREERRRWMSWQEAADLIGCSRHAVAKLLAAGHLNRRQVNRAVSLSPASVEAAARVHAEQQKAADQARAADRLAKEHALRERTAPPDDGEVWLDVTTAALLLGVTANSVRQRIRHGRVPATRRGRRFWLRRVDVEQASAAAAFHAKVDASGVGNRI</sequence>
<dbReference type="Pfam" id="PF12728">
    <property type="entry name" value="HTH_17"/>
    <property type="match status" value="1"/>
</dbReference>
<accession>A0A2T8F4L8</accession>
<protein>
    <recommendedName>
        <fullName evidence="2">Helix-turn-helix domain-containing protein</fullName>
    </recommendedName>
</protein>
<dbReference type="EMBL" id="QDGZ01000017">
    <property type="protein sequence ID" value="PVG80651.1"/>
    <property type="molecule type" value="Genomic_DNA"/>
</dbReference>
<gene>
    <name evidence="3" type="ORF">DDE18_22180</name>
</gene>
<dbReference type="Proteomes" id="UP000246018">
    <property type="component" value="Unassembled WGS sequence"/>
</dbReference>
<evidence type="ECO:0000313" key="3">
    <source>
        <dbReference type="EMBL" id="PVG80651.1"/>
    </source>
</evidence>
<proteinExistence type="predicted"/>
<feature type="region of interest" description="Disordered" evidence="1">
    <location>
        <begin position="35"/>
        <end position="61"/>
    </location>
</feature>
<evidence type="ECO:0000313" key="4">
    <source>
        <dbReference type="Proteomes" id="UP000246018"/>
    </source>
</evidence>
<feature type="domain" description="Helix-turn-helix" evidence="2">
    <location>
        <begin position="62"/>
        <end position="109"/>
    </location>
</feature>
<dbReference type="InterPro" id="IPR041657">
    <property type="entry name" value="HTH_17"/>
</dbReference>
<comment type="caution">
    <text evidence="3">The sequence shown here is derived from an EMBL/GenBank/DDBJ whole genome shotgun (WGS) entry which is preliminary data.</text>
</comment>
<evidence type="ECO:0000259" key="2">
    <source>
        <dbReference type="Pfam" id="PF12728"/>
    </source>
</evidence>
<reference evidence="3 4" key="1">
    <citation type="submission" date="2018-04" db="EMBL/GenBank/DDBJ databases">
        <title>Genome of Nocardioides gansuensis WSJ-1.</title>
        <authorList>
            <person name="Wu S."/>
            <person name="Wang G."/>
        </authorList>
    </citation>
    <scope>NUCLEOTIDE SEQUENCE [LARGE SCALE GENOMIC DNA]</scope>
    <source>
        <strain evidence="3 4">WSJ-1</strain>
    </source>
</reference>
<evidence type="ECO:0000256" key="1">
    <source>
        <dbReference type="SAM" id="MobiDB-lite"/>
    </source>
</evidence>